<comment type="caution">
    <text evidence="2">The sequence shown here is derived from an EMBL/GenBank/DDBJ whole genome shotgun (WGS) entry which is preliminary data.</text>
</comment>
<dbReference type="RefSeq" id="WP_316027442.1">
    <property type="nucleotide sequence ID" value="NZ_JAWDIO010000002.1"/>
</dbReference>
<dbReference type="Gene3D" id="3.20.20.150">
    <property type="entry name" value="Divalent-metal-dependent TIM barrel enzymes"/>
    <property type="match status" value="1"/>
</dbReference>
<name>A0ABU3T0Z0_9ALTE</name>
<protein>
    <submittedName>
        <fullName evidence="2">TIM barrel protein</fullName>
    </submittedName>
</protein>
<evidence type="ECO:0000313" key="3">
    <source>
        <dbReference type="Proteomes" id="UP001247805"/>
    </source>
</evidence>
<accession>A0ABU3T0Z0</accession>
<dbReference type="Proteomes" id="UP001247805">
    <property type="component" value="Unassembled WGS sequence"/>
</dbReference>
<evidence type="ECO:0000313" key="2">
    <source>
        <dbReference type="EMBL" id="MDU0355926.1"/>
    </source>
</evidence>
<organism evidence="2 3">
    <name type="scientific">Paraglaciecola aquimarina</name>
    <dbReference type="NCBI Taxonomy" id="1235557"/>
    <lineage>
        <taxon>Bacteria</taxon>
        <taxon>Pseudomonadati</taxon>
        <taxon>Pseudomonadota</taxon>
        <taxon>Gammaproteobacteria</taxon>
        <taxon>Alteromonadales</taxon>
        <taxon>Alteromonadaceae</taxon>
        <taxon>Paraglaciecola</taxon>
    </lineage>
</organism>
<feature type="domain" description="Xylose isomerase-like TIM barrel" evidence="1">
    <location>
        <begin position="25"/>
        <end position="102"/>
    </location>
</feature>
<dbReference type="InterPro" id="IPR036237">
    <property type="entry name" value="Xyl_isomerase-like_sf"/>
</dbReference>
<dbReference type="SUPFAM" id="SSF51658">
    <property type="entry name" value="Xylose isomerase-like"/>
    <property type="match status" value="1"/>
</dbReference>
<dbReference type="Pfam" id="PF01261">
    <property type="entry name" value="AP_endonuc_2"/>
    <property type="match status" value="1"/>
</dbReference>
<evidence type="ECO:0000259" key="1">
    <source>
        <dbReference type="Pfam" id="PF01261"/>
    </source>
</evidence>
<dbReference type="EMBL" id="JAWDIO010000002">
    <property type="protein sequence ID" value="MDU0355926.1"/>
    <property type="molecule type" value="Genomic_DNA"/>
</dbReference>
<dbReference type="InterPro" id="IPR013022">
    <property type="entry name" value="Xyl_isomerase-like_TIM-brl"/>
</dbReference>
<gene>
    <name evidence="2" type="ORF">RS130_20360</name>
</gene>
<proteinExistence type="predicted"/>
<sequence>MMQLGINFLLWTTHVAEQHFHLFPLLKKAGFDGIEIPLTIGNTAHYQKIQQALADEGLACTTTSNCSPDKNLISANANVRQAGLDHLKWAIDCSQALGSQILGGPIHSSPAYLPA</sequence>
<reference evidence="2 3" key="1">
    <citation type="submission" date="2023-10" db="EMBL/GenBank/DDBJ databases">
        <title>Glaciecola aquimarina strain GGW-M5 nov., isolated from a coastal seawater.</title>
        <authorList>
            <person name="Bayburt H."/>
            <person name="Kim J.M."/>
            <person name="Choi B.J."/>
            <person name="Jeon C.O."/>
        </authorList>
    </citation>
    <scope>NUCLEOTIDE SEQUENCE [LARGE SCALE GENOMIC DNA]</scope>
    <source>
        <strain evidence="2 3">KCTC 32108</strain>
    </source>
</reference>
<keyword evidence="3" id="KW-1185">Reference proteome</keyword>